<dbReference type="GO" id="GO:0005219">
    <property type="term" value="F:ryanodine-sensitive calcium-release channel activity"/>
    <property type="evidence" value="ECO:0007669"/>
    <property type="project" value="TreeGrafter"/>
</dbReference>
<dbReference type="OrthoDB" id="300855at2759"/>
<dbReference type="PANTHER" id="PTHR46399:SF10">
    <property type="entry name" value="RYANODINE RECEPTOR 1"/>
    <property type="match status" value="1"/>
</dbReference>
<dbReference type="GO" id="GO:0005790">
    <property type="term" value="C:smooth endoplasmic reticulum"/>
    <property type="evidence" value="ECO:0007669"/>
    <property type="project" value="TreeGrafter"/>
</dbReference>
<evidence type="ECO:0000313" key="3">
    <source>
        <dbReference type="Proteomes" id="UP000018936"/>
    </source>
</evidence>
<keyword evidence="3" id="KW-1185">Reference proteome</keyword>
<comment type="caution">
    <text evidence="2">The sequence shown here is derived from an EMBL/GenBank/DDBJ whole genome shotgun (WGS) entry which is preliminary data.</text>
</comment>
<evidence type="ECO:0000313" key="2">
    <source>
        <dbReference type="EMBL" id="ETE56050.1"/>
    </source>
</evidence>
<dbReference type="InterPro" id="IPR013320">
    <property type="entry name" value="ConA-like_dom_sf"/>
</dbReference>
<gene>
    <name evidence="2" type="ORF">L345_18240</name>
</gene>
<dbReference type="GO" id="GO:0030018">
    <property type="term" value="C:Z disc"/>
    <property type="evidence" value="ECO:0007669"/>
    <property type="project" value="TreeGrafter"/>
</dbReference>
<dbReference type="GO" id="GO:0033017">
    <property type="term" value="C:sarcoplasmic reticulum membrane"/>
    <property type="evidence" value="ECO:0007669"/>
    <property type="project" value="TreeGrafter"/>
</dbReference>
<dbReference type="GO" id="GO:0006941">
    <property type="term" value="P:striated muscle contraction"/>
    <property type="evidence" value="ECO:0007669"/>
    <property type="project" value="TreeGrafter"/>
</dbReference>
<feature type="non-terminal residue" evidence="2">
    <location>
        <position position="1"/>
    </location>
</feature>
<feature type="non-terminal residue" evidence="2">
    <location>
        <position position="66"/>
    </location>
</feature>
<dbReference type="GO" id="GO:0014808">
    <property type="term" value="P:release of sequestered calcium ion into cytosol by sarcoplasmic reticulum"/>
    <property type="evidence" value="ECO:0007669"/>
    <property type="project" value="TreeGrafter"/>
</dbReference>
<reference evidence="2 3" key="1">
    <citation type="journal article" date="2013" name="Proc. Natl. Acad. Sci. U.S.A.">
        <title>The king cobra genome reveals dynamic gene evolution and adaptation in the snake venom system.</title>
        <authorList>
            <person name="Vonk F.J."/>
            <person name="Casewell N.R."/>
            <person name="Henkel C.V."/>
            <person name="Heimberg A.M."/>
            <person name="Jansen H.J."/>
            <person name="McCleary R.J."/>
            <person name="Kerkkamp H.M."/>
            <person name="Vos R.A."/>
            <person name="Guerreiro I."/>
            <person name="Calvete J.J."/>
            <person name="Wuster W."/>
            <person name="Woods A.E."/>
            <person name="Logan J.M."/>
            <person name="Harrison R.A."/>
            <person name="Castoe T.A."/>
            <person name="de Koning A.P."/>
            <person name="Pollock D.D."/>
            <person name="Yandell M."/>
            <person name="Calderon D."/>
            <person name="Renjifo C."/>
            <person name="Currier R.B."/>
            <person name="Salgado D."/>
            <person name="Pla D."/>
            <person name="Sanz L."/>
            <person name="Hyder A.S."/>
            <person name="Ribeiro J.M."/>
            <person name="Arntzen J.W."/>
            <person name="van den Thillart G.E."/>
            <person name="Boetzer M."/>
            <person name="Pirovano W."/>
            <person name="Dirks R.P."/>
            <person name="Spaink H.P."/>
            <person name="Duboule D."/>
            <person name="McGlinn E."/>
            <person name="Kini R.M."/>
            <person name="Richardson M.K."/>
        </authorList>
    </citation>
    <scope>NUCLEOTIDE SEQUENCE</scope>
    <source>
        <tissue evidence="2">Blood</tissue>
    </source>
</reference>
<organism evidence="2 3">
    <name type="scientific">Ophiophagus hannah</name>
    <name type="common">King cobra</name>
    <name type="synonym">Naja hannah</name>
    <dbReference type="NCBI Taxonomy" id="8665"/>
    <lineage>
        <taxon>Eukaryota</taxon>
        <taxon>Metazoa</taxon>
        <taxon>Chordata</taxon>
        <taxon>Craniata</taxon>
        <taxon>Vertebrata</taxon>
        <taxon>Euteleostomi</taxon>
        <taxon>Lepidosauria</taxon>
        <taxon>Squamata</taxon>
        <taxon>Bifurcata</taxon>
        <taxon>Unidentata</taxon>
        <taxon>Episquamata</taxon>
        <taxon>Toxicofera</taxon>
        <taxon>Serpentes</taxon>
        <taxon>Colubroidea</taxon>
        <taxon>Elapidae</taxon>
        <taxon>Elapinae</taxon>
        <taxon>Ophiophagus</taxon>
    </lineage>
</organism>
<dbReference type="PROSITE" id="PS50188">
    <property type="entry name" value="B302_SPRY"/>
    <property type="match status" value="1"/>
</dbReference>
<sequence length="66" mass="7696">LELTKGRLEKVRIFRAEQFYAVKTGKWYFEFEAVTTGEMRVGWARPNVRPDVELGADDLSYVFNGH</sequence>
<dbReference type="InterPro" id="IPR001870">
    <property type="entry name" value="B30.2/SPRY"/>
</dbReference>
<dbReference type="AlphaFoldDB" id="V8N1K5"/>
<protein>
    <recommendedName>
        <fullName evidence="1">B30.2/SPRY domain-containing protein</fullName>
    </recommendedName>
</protein>
<dbReference type="EMBL" id="AZIM01046763">
    <property type="protein sequence ID" value="ETE56050.1"/>
    <property type="molecule type" value="Genomic_DNA"/>
</dbReference>
<proteinExistence type="predicted"/>
<dbReference type="Gene3D" id="2.60.120.920">
    <property type="match status" value="1"/>
</dbReference>
<dbReference type="GO" id="GO:0042383">
    <property type="term" value="C:sarcolemma"/>
    <property type="evidence" value="ECO:0007669"/>
    <property type="project" value="TreeGrafter"/>
</dbReference>
<name>V8N1K5_OPHHA</name>
<dbReference type="PANTHER" id="PTHR46399">
    <property type="entry name" value="B30.2/SPRY DOMAIN-CONTAINING PROTEIN"/>
    <property type="match status" value="1"/>
</dbReference>
<accession>V8N1K5</accession>
<dbReference type="Proteomes" id="UP000018936">
    <property type="component" value="Unassembled WGS sequence"/>
</dbReference>
<dbReference type="InterPro" id="IPR015925">
    <property type="entry name" value="Ryanodine_IP3_receptor"/>
</dbReference>
<feature type="domain" description="B30.2/SPRY" evidence="1">
    <location>
        <begin position="1"/>
        <end position="66"/>
    </location>
</feature>
<dbReference type="SUPFAM" id="SSF49899">
    <property type="entry name" value="Concanavalin A-like lectins/glucanases"/>
    <property type="match status" value="1"/>
</dbReference>
<evidence type="ECO:0000259" key="1">
    <source>
        <dbReference type="PROSITE" id="PS50188"/>
    </source>
</evidence>
<dbReference type="GO" id="GO:0034704">
    <property type="term" value="C:calcium channel complex"/>
    <property type="evidence" value="ECO:0007669"/>
    <property type="project" value="TreeGrafter"/>
</dbReference>
<dbReference type="InterPro" id="IPR043136">
    <property type="entry name" value="B30.2/SPRY_sf"/>
</dbReference>